<dbReference type="Proteomes" id="UP001141629">
    <property type="component" value="Unassembled WGS sequence"/>
</dbReference>
<evidence type="ECO:0000313" key="1">
    <source>
        <dbReference type="EMBL" id="MCV7423889.1"/>
    </source>
</evidence>
<gene>
    <name evidence="1" type="ORF">H7K45_25375</name>
</gene>
<organism evidence="1 2">
    <name type="scientific">Mycobacterium yunnanensis</name>
    <dbReference type="NCBI Taxonomy" id="368477"/>
    <lineage>
        <taxon>Bacteria</taxon>
        <taxon>Bacillati</taxon>
        <taxon>Actinomycetota</taxon>
        <taxon>Actinomycetes</taxon>
        <taxon>Mycobacteriales</taxon>
        <taxon>Mycobacteriaceae</taxon>
        <taxon>Mycobacterium</taxon>
    </lineage>
</organism>
<dbReference type="RefSeq" id="WP_263998858.1">
    <property type="nucleotide sequence ID" value="NZ_JACKVK010000013.1"/>
</dbReference>
<comment type="caution">
    <text evidence="1">The sequence shown here is derived from an EMBL/GenBank/DDBJ whole genome shotgun (WGS) entry which is preliminary data.</text>
</comment>
<keyword evidence="2" id="KW-1185">Reference proteome</keyword>
<accession>A0A9X3BVM1</accession>
<protein>
    <submittedName>
        <fullName evidence="1">Uncharacterized protein</fullName>
    </submittedName>
</protein>
<dbReference type="EMBL" id="JACKVK010000013">
    <property type="protein sequence ID" value="MCV7423889.1"/>
    <property type="molecule type" value="Genomic_DNA"/>
</dbReference>
<proteinExistence type="predicted"/>
<dbReference type="AlphaFoldDB" id="A0A9X3BVM1"/>
<name>A0A9X3BVM1_9MYCO</name>
<reference evidence="1" key="2">
    <citation type="journal article" date="2022" name="BMC Genomics">
        <title>Comparative genome analysis of mycobacteria focusing on tRNA and non-coding RNA.</title>
        <authorList>
            <person name="Behra P.R.K."/>
            <person name="Pettersson B.M.F."/>
            <person name="Ramesh M."/>
            <person name="Das S."/>
            <person name="Dasgupta S."/>
            <person name="Kirsebom L.A."/>
        </authorList>
    </citation>
    <scope>NUCLEOTIDE SEQUENCE</scope>
    <source>
        <strain evidence="1">DSM 44838</strain>
    </source>
</reference>
<evidence type="ECO:0000313" key="2">
    <source>
        <dbReference type="Proteomes" id="UP001141629"/>
    </source>
</evidence>
<sequence length="91" mass="9696">MTGISDQARVDEVAPGDLVRLDVPGDEGVGEREYKVVFVDAPQAPGAATVTLTLELDDGETFDVELPGDAVVSRSMESKWESEQSPTATED</sequence>
<reference evidence="1" key="1">
    <citation type="submission" date="2020-07" db="EMBL/GenBank/DDBJ databases">
        <authorList>
            <person name="Pettersson B.M.F."/>
            <person name="Behra P.R.K."/>
            <person name="Ramesh M."/>
            <person name="Das S."/>
            <person name="Dasgupta S."/>
            <person name="Kirsebom L.A."/>
        </authorList>
    </citation>
    <scope>NUCLEOTIDE SEQUENCE</scope>
    <source>
        <strain evidence="1">DSM 44838</strain>
    </source>
</reference>